<dbReference type="InterPro" id="IPR029016">
    <property type="entry name" value="GAF-like_dom_sf"/>
</dbReference>
<gene>
    <name evidence="7" type="ORF">A5892_16560</name>
</gene>
<keyword evidence="2" id="KW-0067">ATP-binding</keyword>
<feature type="domain" description="Sigma-54 factor interaction" evidence="6">
    <location>
        <begin position="336"/>
        <end position="561"/>
    </location>
</feature>
<dbReference type="GO" id="GO:0043565">
    <property type="term" value="F:sequence-specific DNA binding"/>
    <property type="evidence" value="ECO:0007669"/>
    <property type="project" value="InterPro"/>
</dbReference>
<dbReference type="PROSITE" id="PS00676">
    <property type="entry name" value="SIGMA54_INTERACT_2"/>
    <property type="match status" value="1"/>
</dbReference>
<dbReference type="InterPro" id="IPR003018">
    <property type="entry name" value="GAF"/>
</dbReference>
<dbReference type="FunFam" id="3.40.50.300:FF:000006">
    <property type="entry name" value="DNA-binding transcriptional regulator NtrC"/>
    <property type="match status" value="1"/>
</dbReference>
<dbReference type="Gene3D" id="1.10.10.60">
    <property type="entry name" value="Homeodomain-like"/>
    <property type="match status" value="1"/>
</dbReference>
<evidence type="ECO:0000313" key="7">
    <source>
        <dbReference type="EMBL" id="ANF58879.1"/>
    </source>
</evidence>
<dbReference type="Pfam" id="PF01590">
    <property type="entry name" value="GAF"/>
    <property type="match status" value="1"/>
</dbReference>
<keyword evidence="4" id="KW-0238">DNA-binding</keyword>
<dbReference type="InterPro" id="IPR025662">
    <property type="entry name" value="Sigma_54_int_dom_ATP-bd_1"/>
</dbReference>
<dbReference type="EMBL" id="CP015243">
    <property type="protein sequence ID" value="ANF58879.1"/>
    <property type="molecule type" value="Genomic_DNA"/>
</dbReference>
<dbReference type="Pfam" id="PF02954">
    <property type="entry name" value="HTH_8"/>
    <property type="match status" value="1"/>
</dbReference>
<organism evidence="7 8">
    <name type="scientific">Halotalea alkalilenta</name>
    <dbReference type="NCBI Taxonomy" id="376489"/>
    <lineage>
        <taxon>Bacteria</taxon>
        <taxon>Pseudomonadati</taxon>
        <taxon>Pseudomonadota</taxon>
        <taxon>Gammaproteobacteria</taxon>
        <taxon>Oceanospirillales</taxon>
        <taxon>Halomonadaceae</taxon>
        <taxon>Halotalea</taxon>
    </lineage>
</organism>
<dbReference type="InterPro" id="IPR025944">
    <property type="entry name" value="Sigma_54_int_dom_CS"/>
</dbReference>
<dbReference type="PROSITE" id="PS00688">
    <property type="entry name" value="SIGMA54_INTERACT_3"/>
    <property type="match status" value="1"/>
</dbReference>
<dbReference type="Gene3D" id="3.30.450.20">
    <property type="entry name" value="PAS domain"/>
    <property type="match status" value="1"/>
</dbReference>
<dbReference type="RefSeq" id="WP_064123734.1">
    <property type="nucleotide sequence ID" value="NZ_CP015243.1"/>
</dbReference>
<dbReference type="KEGG" id="haa:A5892_16560"/>
<dbReference type="PROSITE" id="PS50045">
    <property type="entry name" value="SIGMA54_INTERACT_4"/>
    <property type="match status" value="1"/>
</dbReference>
<evidence type="ECO:0000256" key="5">
    <source>
        <dbReference type="ARBA" id="ARBA00023163"/>
    </source>
</evidence>
<dbReference type="STRING" id="376489.A5892_16560"/>
<sequence length="641" mass="71066">MHDSTPHHARQVWEVGQDPHALLASSTDPAIAHSWHRCLAEHRLDPSRPLPPQVLEYHQLRSRRQHLEPLLELSRHAVAGLERTLGERGQAILITDADGVILESAVHDGDRDDFIAAGLCEGADWSEGWEGTNGIGTCVVERQALTIHRDEHFRVRHTVLSCSAAPIFAPDHALLAVLDVSSVRGDVHRHGQFHVTAQVAFAARALEHGYFLRQYEAHTVLRFRTVPGLLGMYCEGLIALDGAGRVLAINRTACELLHRSRERLLGASVTAIFSFGAGAQDELESGQELLIHDLDGRAFKLIRARGARARIERRPPRTARLPVAPESLEAPAVPGLYWRDPSLLAELSRARRVYEHDIPLLLQGETGTGKEAFARTLHQSASRADAPFIALNCAAIPEALIESELFGYRGGSFTGARREGMRGKLLEANGGTLFLDEIGDMPLGLQTRLLRVLEERQVTPLGGEPCALDVRIVAASLHDLGERVATGAFREDLFYRLSGLSIRLPPLRERADREALIDGLLAEFAAGRPLELDTEARRALLCHPWPGNVRQLRNQLRTLAALDDDGVISFDELPLELRERGRRAAPAPVQEEGVLENAERRTLLELLEQSHWQVSRVAERIGVSRNTLYRKLRKHGIQRPA</sequence>
<dbReference type="InterPro" id="IPR058031">
    <property type="entry name" value="AAA_lid_NorR"/>
</dbReference>
<dbReference type="SUPFAM" id="SSF55785">
    <property type="entry name" value="PYP-like sensor domain (PAS domain)"/>
    <property type="match status" value="1"/>
</dbReference>
<dbReference type="PANTHER" id="PTHR32071">
    <property type="entry name" value="TRANSCRIPTIONAL REGULATORY PROTEIN"/>
    <property type="match status" value="1"/>
</dbReference>
<evidence type="ECO:0000256" key="3">
    <source>
        <dbReference type="ARBA" id="ARBA00023015"/>
    </source>
</evidence>
<dbReference type="CDD" id="cd00130">
    <property type="entry name" value="PAS"/>
    <property type="match status" value="1"/>
</dbReference>
<keyword evidence="5" id="KW-0804">Transcription</keyword>
<evidence type="ECO:0000313" key="8">
    <source>
        <dbReference type="Proteomes" id="UP000077875"/>
    </source>
</evidence>
<dbReference type="PROSITE" id="PS00675">
    <property type="entry name" value="SIGMA54_INTERACT_1"/>
    <property type="match status" value="1"/>
</dbReference>
<dbReference type="GO" id="GO:0006355">
    <property type="term" value="P:regulation of DNA-templated transcription"/>
    <property type="evidence" value="ECO:0007669"/>
    <property type="project" value="InterPro"/>
</dbReference>
<keyword evidence="8" id="KW-1185">Reference proteome</keyword>
<accession>A0A172YI42</accession>
<dbReference type="Gene3D" id="1.10.8.60">
    <property type="match status" value="1"/>
</dbReference>
<dbReference type="InterPro" id="IPR002078">
    <property type="entry name" value="Sigma_54_int"/>
</dbReference>
<dbReference type="InterPro" id="IPR027417">
    <property type="entry name" value="P-loop_NTPase"/>
</dbReference>
<dbReference type="Proteomes" id="UP000077875">
    <property type="component" value="Chromosome"/>
</dbReference>
<dbReference type="Gene3D" id="3.30.450.40">
    <property type="match status" value="1"/>
</dbReference>
<dbReference type="CDD" id="cd00009">
    <property type="entry name" value="AAA"/>
    <property type="match status" value="1"/>
</dbReference>
<dbReference type="Pfam" id="PF00158">
    <property type="entry name" value="Sigma54_activat"/>
    <property type="match status" value="1"/>
</dbReference>
<dbReference type="InterPro" id="IPR003593">
    <property type="entry name" value="AAA+_ATPase"/>
</dbReference>
<evidence type="ECO:0000256" key="4">
    <source>
        <dbReference type="ARBA" id="ARBA00023125"/>
    </source>
</evidence>
<protein>
    <submittedName>
        <fullName evidence="7">Sigma-54-dependent Fis family transcriptional regulator</fullName>
    </submittedName>
</protein>
<dbReference type="InterPro" id="IPR025943">
    <property type="entry name" value="Sigma_54_int_dom_ATP-bd_2"/>
</dbReference>
<dbReference type="Gene3D" id="3.40.50.300">
    <property type="entry name" value="P-loop containing nucleotide triphosphate hydrolases"/>
    <property type="match status" value="1"/>
</dbReference>
<evidence type="ECO:0000256" key="2">
    <source>
        <dbReference type="ARBA" id="ARBA00022840"/>
    </source>
</evidence>
<dbReference type="SUPFAM" id="SSF52540">
    <property type="entry name" value="P-loop containing nucleoside triphosphate hydrolases"/>
    <property type="match status" value="1"/>
</dbReference>
<dbReference type="PRINTS" id="PR01590">
    <property type="entry name" value="HTHFIS"/>
</dbReference>
<name>A0A172YI42_9GAMM</name>
<dbReference type="InterPro" id="IPR002197">
    <property type="entry name" value="HTH_Fis"/>
</dbReference>
<dbReference type="InterPro" id="IPR035965">
    <property type="entry name" value="PAS-like_dom_sf"/>
</dbReference>
<dbReference type="InterPro" id="IPR000014">
    <property type="entry name" value="PAS"/>
</dbReference>
<dbReference type="SUPFAM" id="SSF55781">
    <property type="entry name" value="GAF domain-like"/>
    <property type="match status" value="1"/>
</dbReference>
<dbReference type="AlphaFoldDB" id="A0A172YI42"/>
<keyword evidence="3" id="KW-0805">Transcription regulation</keyword>
<dbReference type="GO" id="GO:0005524">
    <property type="term" value="F:ATP binding"/>
    <property type="evidence" value="ECO:0007669"/>
    <property type="project" value="UniProtKB-KW"/>
</dbReference>
<evidence type="ECO:0000259" key="6">
    <source>
        <dbReference type="PROSITE" id="PS50045"/>
    </source>
</evidence>
<dbReference type="SUPFAM" id="SSF46689">
    <property type="entry name" value="Homeodomain-like"/>
    <property type="match status" value="1"/>
</dbReference>
<evidence type="ECO:0000256" key="1">
    <source>
        <dbReference type="ARBA" id="ARBA00022741"/>
    </source>
</evidence>
<dbReference type="SMART" id="SM00382">
    <property type="entry name" value="AAA"/>
    <property type="match status" value="1"/>
</dbReference>
<dbReference type="Pfam" id="PF25601">
    <property type="entry name" value="AAA_lid_14"/>
    <property type="match status" value="1"/>
</dbReference>
<reference evidence="7 8" key="1">
    <citation type="submission" date="2016-04" db="EMBL/GenBank/DDBJ databases">
        <title>Complete Genome Sequence of Halotalea alkalilenta IHB B 13600.</title>
        <authorList>
            <person name="Swarnkar M.K."/>
            <person name="Sharma A."/>
            <person name="Kaushal K."/>
            <person name="Soni R."/>
            <person name="Rana S."/>
            <person name="Singh A.K."/>
            <person name="Gulati A."/>
        </authorList>
    </citation>
    <scope>NUCLEOTIDE SEQUENCE [LARGE SCALE GENOMIC DNA]</scope>
    <source>
        <strain evidence="7 8">IHB B 13600</strain>
    </source>
</reference>
<keyword evidence="1" id="KW-0547">Nucleotide-binding</keyword>
<dbReference type="InterPro" id="IPR009057">
    <property type="entry name" value="Homeodomain-like_sf"/>
</dbReference>
<dbReference type="PANTHER" id="PTHR32071:SF77">
    <property type="entry name" value="TRANSCRIPTIONAL REGULATORY PROTEIN"/>
    <property type="match status" value="1"/>
</dbReference>
<proteinExistence type="predicted"/>